<protein>
    <submittedName>
        <fullName evidence="2">Predicted arabinose efflux permease, MFS family</fullName>
    </submittedName>
</protein>
<evidence type="ECO:0000313" key="2">
    <source>
        <dbReference type="EMBL" id="SEM06262.1"/>
    </source>
</evidence>
<dbReference type="InterPro" id="IPR011701">
    <property type="entry name" value="MFS"/>
</dbReference>
<dbReference type="Pfam" id="PF07690">
    <property type="entry name" value="MFS_1"/>
    <property type="match status" value="1"/>
</dbReference>
<organism evidence="2 3">
    <name type="scientific">Haloferax larsenii</name>
    <dbReference type="NCBI Taxonomy" id="302484"/>
    <lineage>
        <taxon>Archaea</taxon>
        <taxon>Methanobacteriati</taxon>
        <taxon>Methanobacteriota</taxon>
        <taxon>Stenosarchaea group</taxon>
        <taxon>Halobacteria</taxon>
        <taxon>Halobacteriales</taxon>
        <taxon>Haloferacaceae</taxon>
        <taxon>Haloferax</taxon>
    </lineage>
</organism>
<dbReference type="GO" id="GO:0022857">
    <property type="term" value="F:transmembrane transporter activity"/>
    <property type="evidence" value="ECO:0007669"/>
    <property type="project" value="InterPro"/>
</dbReference>
<feature type="transmembrane region" description="Helical" evidence="1">
    <location>
        <begin position="46"/>
        <end position="69"/>
    </location>
</feature>
<proteinExistence type="predicted"/>
<feature type="transmembrane region" description="Helical" evidence="1">
    <location>
        <begin position="375"/>
        <end position="398"/>
    </location>
</feature>
<keyword evidence="1" id="KW-0812">Transmembrane</keyword>
<sequence length="419" mass="44382">MTAPDPSRERRSRSVATRYYLYRSLDPRGFAFPIFVLFLLSRGLSFTEIVSLSALQAVLTVAGEIPTGYVGDRIGRRNSIIVSRALAFVHLLGMVVAQSYPEFLAVWSLWALSLAFASGSEDAWLYDALGGTLATERFTGISGRGTAIGQWSMALTMVVGAGLYILDPRYPFLASAVFAVAGIVVVASLPGPRVAEETTPDIRVVLQVVRDAFAGRSLRSFVIYAGFFLGVTSAMEEFIQPVAVDAFEASLTTLPFGLPPEIGLGVLYATFAGVGAFGSFYAGDLVDRFGLGRTVFVIPILTGVVLAAPAVVAVIAVPSFFVMKGSRAAMKPIISGHLNDHIPSAGRATVLSAAAMVFALLRTPLHLFGGVVADAWSPLTAVIGFGVLFLLVSGVLYLTEPPVSKESRSTSVRSSGSPK</sequence>
<dbReference type="Proteomes" id="UP000183894">
    <property type="component" value="Unassembled WGS sequence"/>
</dbReference>
<dbReference type="SUPFAM" id="SSF103473">
    <property type="entry name" value="MFS general substrate transporter"/>
    <property type="match status" value="1"/>
</dbReference>
<dbReference type="OrthoDB" id="85689at2157"/>
<dbReference type="RefSeq" id="WP_074796890.1">
    <property type="nucleotide sequence ID" value="NZ_FOAD01000019.1"/>
</dbReference>
<dbReference type="PANTHER" id="PTHR23530">
    <property type="entry name" value="TRANSPORT PROTEIN-RELATED"/>
    <property type="match status" value="1"/>
</dbReference>
<dbReference type="InterPro" id="IPR036259">
    <property type="entry name" value="MFS_trans_sf"/>
</dbReference>
<keyword evidence="1" id="KW-0472">Membrane</keyword>
<feature type="transmembrane region" description="Helical" evidence="1">
    <location>
        <begin position="147"/>
        <end position="166"/>
    </location>
</feature>
<evidence type="ECO:0000256" key="1">
    <source>
        <dbReference type="SAM" id="Phobius"/>
    </source>
</evidence>
<dbReference type="PANTHER" id="PTHR23530:SF1">
    <property type="entry name" value="PERMEASE, MAJOR FACILITATOR SUPERFAMILY-RELATED"/>
    <property type="match status" value="1"/>
</dbReference>
<feature type="transmembrane region" description="Helical" evidence="1">
    <location>
        <begin position="172"/>
        <end position="189"/>
    </location>
</feature>
<dbReference type="Gene3D" id="1.20.1250.20">
    <property type="entry name" value="MFS general substrate transporter like domains"/>
    <property type="match status" value="1"/>
</dbReference>
<feature type="transmembrane region" description="Helical" evidence="1">
    <location>
        <begin position="262"/>
        <end position="283"/>
    </location>
</feature>
<feature type="transmembrane region" description="Helical" evidence="1">
    <location>
        <begin position="295"/>
        <end position="323"/>
    </location>
</feature>
<name>A0A1H7VAK1_HALLR</name>
<dbReference type="EMBL" id="FOAD01000019">
    <property type="protein sequence ID" value="SEM06262.1"/>
    <property type="molecule type" value="Genomic_DNA"/>
</dbReference>
<dbReference type="InterPro" id="IPR053160">
    <property type="entry name" value="MFS_DHA3_Transporter"/>
</dbReference>
<keyword evidence="1" id="KW-1133">Transmembrane helix</keyword>
<accession>A0A1H7VAK1</accession>
<feature type="transmembrane region" description="Helical" evidence="1">
    <location>
        <begin position="20"/>
        <end position="40"/>
    </location>
</feature>
<gene>
    <name evidence="2" type="ORF">SAMN04488691_1196</name>
</gene>
<evidence type="ECO:0000313" key="3">
    <source>
        <dbReference type="Proteomes" id="UP000183894"/>
    </source>
</evidence>
<reference evidence="2 3" key="1">
    <citation type="submission" date="2016-10" db="EMBL/GenBank/DDBJ databases">
        <authorList>
            <person name="de Groot N.N."/>
        </authorList>
    </citation>
    <scope>NUCLEOTIDE SEQUENCE [LARGE SCALE GENOMIC DNA]</scope>
    <source>
        <strain evidence="2 3">CDM_5</strain>
    </source>
</reference>
<dbReference type="AlphaFoldDB" id="A0A1H7VAK1"/>